<evidence type="ECO:0000313" key="2">
    <source>
        <dbReference type="Proteomes" id="UP000317977"/>
    </source>
</evidence>
<comment type="caution">
    <text evidence="1">The sequence shown here is derived from an EMBL/GenBank/DDBJ whole genome shotgun (WGS) entry which is preliminary data.</text>
</comment>
<accession>A0A5C6ENE4</accession>
<dbReference type="Proteomes" id="UP000317977">
    <property type="component" value="Unassembled WGS sequence"/>
</dbReference>
<dbReference type="EMBL" id="SJPX01000004">
    <property type="protein sequence ID" value="TWU49617.1"/>
    <property type="molecule type" value="Genomic_DNA"/>
</dbReference>
<protein>
    <submittedName>
        <fullName evidence="1">Uncharacterized protein</fullName>
    </submittedName>
</protein>
<dbReference type="AlphaFoldDB" id="A0A5C6ENE4"/>
<keyword evidence="2" id="KW-1185">Reference proteome</keyword>
<gene>
    <name evidence="1" type="ORF">Poly59_42390</name>
</gene>
<reference evidence="1 2" key="1">
    <citation type="submission" date="2019-02" db="EMBL/GenBank/DDBJ databases">
        <title>Deep-cultivation of Planctomycetes and their phenomic and genomic characterization uncovers novel biology.</title>
        <authorList>
            <person name="Wiegand S."/>
            <person name="Jogler M."/>
            <person name="Boedeker C."/>
            <person name="Pinto D."/>
            <person name="Vollmers J."/>
            <person name="Rivas-Marin E."/>
            <person name="Kohn T."/>
            <person name="Peeters S.H."/>
            <person name="Heuer A."/>
            <person name="Rast P."/>
            <person name="Oberbeckmann S."/>
            <person name="Bunk B."/>
            <person name="Jeske O."/>
            <person name="Meyerdierks A."/>
            <person name="Storesund J.E."/>
            <person name="Kallscheuer N."/>
            <person name="Luecker S."/>
            <person name="Lage O.M."/>
            <person name="Pohl T."/>
            <person name="Merkel B.J."/>
            <person name="Hornburger P."/>
            <person name="Mueller R.-W."/>
            <person name="Bruemmer F."/>
            <person name="Labrenz M."/>
            <person name="Spormann A.M."/>
            <person name="Op Den Camp H."/>
            <person name="Overmann J."/>
            <person name="Amann R."/>
            <person name="Jetten M.S.M."/>
            <person name="Mascher T."/>
            <person name="Medema M.H."/>
            <person name="Devos D.P."/>
            <person name="Kaster A.-K."/>
            <person name="Ovreas L."/>
            <person name="Rohde M."/>
            <person name="Galperin M.Y."/>
            <person name="Jogler C."/>
        </authorList>
    </citation>
    <scope>NUCLEOTIDE SEQUENCE [LARGE SCALE GENOMIC DNA]</scope>
    <source>
        <strain evidence="1 2">Poly59</strain>
    </source>
</reference>
<sequence>MAPLADKSARMEFVPFKKLRKRDKTTAESRLPFPAVTVDPVQSSVVRTFLSALIVQLF</sequence>
<organism evidence="1 2">
    <name type="scientific">Rubripirellula reticaptiva</name>
    <dbReference type="NCBI Taxonomy" id="2528013"/>
    <lineage>
        <taxon>Bacteria</taxon>
        <taxon>Pseudomonadati</taxon>
        <taxon>Planctomycetota</taxon>
        <taxon>Planctomycetia</taxon>
        <taxon>Pirellulales</taxon>
        <taxon>Pirellulaceae</taxon>
        <taxon>Rubripirellula</taxon>
    </lineage>
</organism>
<evidence type="ECO:0000313" key="1">
    <source>
        <dbReference type="EMBL" id="TWU49617.1"/>
    </source>
</evidence>
<name>A0A5C6ENE4_9BACT</name>
<proteinExistence type="predicted"/>